<dbReference type="Proteomes" id="UP000887226">
    <property type="component" value="Unassembled WGS sequence"/>
</dbReference>
<protein>
    <recommendedName>
        <fullName evidence="2">Myb-like domain-containing protein</fullName>
    </recommendedName>
</protein>
<dbReference type="PROSITE" id="PS50090">
    <property type="entry name" value="MYB_LIKE"/>
    <property type="match status" value="1"/>
</dbReference>
<name>A0A9P7Z9P2_9HELO</name>
<evidence type="ECO:0000313" key="3">
    <source>
        <dbReference type="EMBL" id="KAG9247520.1"/>
    </source>
</evidence>
<accession>A0A9P7Z9P2</accession>
<dbReference type="InterPro" id="IPR009057">
    <property type="entry name" value="Homeodomain-like_sf"/>
</dbReference>
<sequence>MLLPSAIACEGSATQIRYKASLLASPPLSPPSSTHPTIYSTCCALQSMLSNRLPPPLPSPPTTHAEMPASPFKLRLRTRNDETSSSQPPRKKITKRAAAPPRGINKRRRAVGDDMSRSMPEQDASDSDEEAMAPSTPKRMRIAPEVLPLGLERSDFHRLEVQGLGHEDDLLESVKDRQGGEWSTEEDRILVELVLDKLKLSKSDWQDCARSLGKDRGSVGKRWKSLMNAGDVSLRNRGPRRSRIHSTWR</sequence>
<evidence type="ECO:0000256" key="1">
    <source>
        <dbReference type="SAM" id="MobiDB-lite"/>
    </source>
</evidence>
<dbReference type="EMBL" id="MU253770">
    <property type="protein sequence ID" value="KAG9247520.1"/>
    <property type="molecule type" value="Genomic_DNA"/>
</dbReference>
<feature type="region of interest" description="Disordered" evidence="1">
    <location>
        <begin position="74"/>
        <end position="142"/>
    </location>
</feature>
<dbReference type="Pfam" id="PF13921">
    <property type="entry name" value="Myb_DNA-bind_6"/>
    <property type="match status" value="1"/>
</dbReference>
<dbReference type="OrthoDB" id="5334491at2759"/>
<gene>
    <name evidence="3" type="ORF">BJ878DRAFT_492212</name>
</gene>
<feature type="domain" description="Myb-like" evidence="2">
    <location>
        <begin position="174"/>
        <end position="227"/>
    </location>
</feature>
<comment type="caution">
    <text evidence="3">The sequence shown here is derived from an EMBL/GenBank/DDBJ whole genome shotgun (WGS) entry which is preliminary data.</text>
</comment>
<reference evidence="3" key="1">
    <citation type="journal article" date="2021" name="IMA Fungus">
        <title>Genomic characterization of three marine fungi, including Emericellopsis atlantica sp. nov. with signatures of a generalist lifestyle and marine biomass degradation.</title>
        <authorList>
            <person name="Hagestad O.C."/>
            <person name="Hou L."/>
            <person name="Andersen J.H."/>
            <person name="Hansen E.H."/>
            <person name="Altermark B."/>
            <person name="Li C."/>
            <person name="Kuhnert E."/>
            <person name="Cox R.J."/>
            <person name="Crous P.W."/>
            <person name="Spatafora J.W."/>
            <person name="Lail K."/>
            <person name="Amirebrahimi M."/>
            <person name="Lipzen A."/>
            <person name="Pangilinan J."/>
            <person name="Andreopoulos W."/>
            <person name="Hayes R.D."/>
            <person name="Ng V."/>
            <person name="Grigoriev I.V."/>
            <person name="Jackson S.A."/>
            <person name="Sutton T.D.S."/>
            <person name="Dobson A.D.W."/>
            <person name="Rama T."/>
        </authorList>
    </citation>
    <scope>NUCLEOTIDE SEQUENCE</scope>
    <source>
        <strain evidence="3">TRa3180A</strain>
    </source>
</reference>
<proteinExistence type="predicted"/>
<dbReference type="AlphaFoldDB" id="A0A9P7Z9P2"/>
<dbReference type="Gene3D" id="1.10.10.60">
    <property type="entry name" value="Homeodomain-like"/>
    <property type="match status" value="1"/>
</dbReference>
<dbReference type="SUPFAM" id="SSF46689">
    <property type="entry name" value="Homeodomain-like"/>
    <property type="match status" value="1"/>
</dbReference>
<evidence type="ECO:0000313" key="4">
    <source>
        <dbReference type="Proteomes" id="UP000887226"/>
    </source>
</evidence>
<dbReference type="CDD" id="cd00167">
    <property type="entry name" value="SANT"/>
    <property type="match status" value="1"/>
</dbReference>
<dbReference type="SMART" id="SM00717">
    <property type="entry name" value="SANT"/>
    <property type="match status" value="1"/>
</dbReference>
<keyword evidence="4" id="KW-1185">Reference proteome</keyword>
<dbReference type="InterPro" id="IPR001005">
    <property type="entry name" value="SANT/Myb"/>
</dbReference>
<organism evidence="3 4">
    <name type="scientific">Calycina marina</name>
    <dbReference type="NCBI Taxonomy" id="1763456"/>
    <lineage>
        <taxon>Eukaryota</taxon>
        <taxon>Fungi</taxon>
        <taxon>Dikarya</taxon>
        <taxon>Ascomycota</taxon>
        <taxon>Pezizomycotina</taxon>
        <taxon>Leotiomycetes</taxon>
        <taxon>Helotiales</taxon>
        <taxon>Pezizellaceae</taxon>
        <taxon>Calycina</taxon>
    </lineage>
</organism>
<evidence type="ECO:0000259" key="2">
    <source>
        <dbReference type="PROSITE" id="PS50090"/>
    </source>
</evidence>